<keyword evidence="2" id="KW-0732">Signal</keyword>
<sequence>MITHKLAPPLLAAVLLVSGGLAAPLPAQVLTAPGGVTIEQSYATALVRDTLAAISQANRTGNYTVLRDIAAPSFAASNDPAALGAFFSNLRSAGPDLLPALALDPEILRFETTPDSRQLRLVGYIPAYPEHISFDLTFEQVQAAWRVNGMSVGGFAPIDRTEQPRPAPGGAPTPSPAPVPGQEATPPNVSGGDEVPAPRAE</sequence>
<feature type="compositionally biased region" description="Pro residues" evidence="1">
    <location>
        <begin position="165"/>
        <end position="179"/>
    </location>
</feature>
<name>A0ABU3DFX3_9RHOB</name>
<dbReference type="EMBL" id="JAVRHL010000002">
    <property type="protein sequence ID" value="MDT0682590.1"/>
    <property type="molecule type" value="Genomic_DNA"/>
</dbReference>
<keyword evidence="4" id="KW-1185">Reference proteome</keyword>
<dbReference type="RefSeq" id="WP_311690331.1">
    <property type="nucleotide sequence ID" value="NZ_JAVRHL010000002.1"/>
</dbReference>
<feature type="chain" id="PRO_5045056702" description="DUF4864 domain-containing protein" evidence="2">
    <location>
        <begin position="23"/>
        <end position="201"/>
    </location>
</feature>
<protein>
    <recommendedName>
        <fullName evidence="5">DUF4864 domain-containing protein</fullName>
    </recommendedName>
</protein>
<dbReference type="Proteomes" id="UP001265259">
    <property type="component" value="Unassembled WGS sequence"/>
</dbReference>
<reference evidence="3 4" key="1">
    <citation type="submission" date="2023-09" db="EMBL/GenBank/DDBJ databases">
        <authorList>
            <person name="Rey-Velasco X."/>
        </authorList>
    </citation>
    <scope>NUCLEOTIDE SEQUENCE [LARGE SCALE GENOMIC DNA]</scope>
    <source>
        <strain evidence="3 4">F158</strain>
    </source>
</reference>
<evidence type="ECO:0000313" key="3">
    <source>
        <dbReference type="EMBL" id="MDT0682590.1"/>
    </source>
</evidence>
<feature type="signal peptide" evidence="2">
    <location>
        <begin position="1"/>
        <end position="22"/>
    </location>
</feature>
<proteinExistence type="predicted"/>
<evidence type="ECO:0000313" key="4">
    <source>
        <dbReference type="Proteomes" id="UP001265259"/>
    </source>
</evidence>
<gene>
    <name evidence="3" type="ORF">RM543_07830</name>
</gene>
<evidence type="ECO:0000256" key="1">
    <source>
        <dbReference type="SAM" id="MobiDB-lite"/>
    </source>
</evidence>
<organism evidence="3 4">
    <name type="scientific">Tropicimonas omnivorans</name>
    <dbReference type="NCBI Taxonomy" id="3075590"/>
    <lineage>
        <taxon>Bacteria</taxon>
        <taxon>Pseudomonadati</taxon>
        <taxon>Pseudomonadota</taxon>
        <taxon>Alphaproteobacteria</taxon>
        <taxon>Rhodobacterales</taxon>
        <taxon>Roseobacteraceae</taxon>
        <taxon>Tropicimonas</taxon>
    </lineage>
</organism>
<evidence type="ECO:0000256" key="2">
    <source>
        <dbReference type="SAM" id="SignalP"/>
    </source>
</evidence>
<evidence type="ECO:0008006" key="5">
    <source>
        <dbReference type="Google" id="ProtNLM"/>
    </source>
</evidence>
<feature type="region of interest" description="Disordered" evidence="1">
    <location>
        <begin position="156"/>
        <end position="201"/>
    </location>
</feature>
<comment type="caution">
    <text evidence="3">The sequence shown here is derived from an EMBL/GenBank/DDBJ whole genome shotgun (WGS) entry which is preliminary data.</text>
</comment>
<accession>A0ABU3DFX3</accession>